<reference evidence="3" key="1">
    <citation type="journal article" date="2019" name="Int. J. Syst. Evol. Microbiol.">
        <title>The Global Catalogue of Microorganisms (GCM) 10K type strain sequencing project: providing services to taxonomists for standard genome sequencing and annotation.</title>
        <authorList>
            <consortium name="The Broad Institute Genomics Platform"/>
            <consortium name="The Broad Institute Genome Sequencing Center for Infectious Disease"/>
            <person name="Wu L."/>
            <person name="Ma J."/>
        </authorList>
    </citation>
    <scope>NUCLEOTIDE SEQUENCE [LARGE SCALE GENOMIC DNA]</scope>
    <source>
        <strain evidence="3">CECT 8289</strain>
    </source>
</reference>
<accession>A0ABV8QRJ8</accession>
<dbReference type="EMBL" id="JBHSCZ010000001">
    <property type="protein sequence ID" value="MFC4262387.1"/>
    <property type="molecule type" value="Genomic_DNA"/>
</dbReference>
<keyword evidence="3" id="KW-1185">Reference proteome</keyword>
<gene>
    <name evidence="2" type="ORF">ACFOWM_05835</name>
</gene>
<dbReference type="Proteomes" id="UP001595907">
    <property type="component" value="Unassembled WGS sequence"/>
</dbReference>
<dbReference type="Gene3D" id="1.10.10.10">
    <property type="entry name" value="Winged helix-like DNA-binding domain superfamily/Winged helix DNA-binding domain"/>
    <property type="match status" value="1"/>
</dbReference>
<dbReference type="InterPro" id="IPR000944">
    <property type="entry name" value="Tscrpt_reg_Rrf2"/>
</dbReference>
<dbReference type="SUPFAM" id="SSF46785">
    <property type="entry name" value="Winged helix' DNA-binding domain"/>
    <property type="match status" value="1"/>
</dbReference>
<dbReference type="PANTHER" id="PTHR33221:SF5">
    <property type="entry name" value="HTH-TYPE TRANSCRIPTIONAL REGULATOR ISCR"/>
    <property type="match status" value="1"/>
</dbReference>
<name>A0ABV8QRJ8_9BACT</name>
<proteinExistence type="predicted"/>
<protein>
    <submittedName>
        <fullName evidence="2">RrF2 family transcriptional regulator</fullName>
    </submittedName>
</protein>
<dbReference type="RefSeq" id="WP_379707749.1">
    <property type="nucleotide sequence ID" value="NZ_JBHSCZ010000001.1"/>
</dbReference>
<evidence type="ECO:0000313" key="2">
    <source>
        <dbReference type="EMBL" id="MFC4262387.1"/>
    </source>
</evidence>
<evidence type="ECO:0000313" key="3">
    <source>
        <dbReference type="Proteomes" id="UP001595907"/>
    </source>
</evidence>
<dbReference type="InterPro" id="IPR036388">
    <property type="entry name" value="WH-like_DNA-bd_sf"/>
</dbReference>
<sequence>MLSKKTQYGLKALGYLAEKHGEGPILIADIAAHKNIPIKFLESILLLLKQHQILNSKKGKGGGYFLAEHPKKTTIAKAIRIVDGPIAMLPCVSLNFYEKCSDCDETHCGLRRTMAMVRDATLKVLEKKTLVDLIDGDLVG</sequence>
<comment type="caution">
    <text evidence="2">The sequence shown here is derived from an EMBL/GenBank/DDBJ whole genome shotgun (WGS) entry which is preliminary data.</text>
</comment>
<evidence type="ECO:0000256" key="1">
    <source>
        <dbReference type="ARBA" id="ARBA00023125"/>
    </source>
</evidence>
<keyword evidence="1" id="KW-0238">DNA-binding</keyword>
<dbReference type="PROSITE" id="PS51197">
    <property type="entry name" value="HTH_RRF2_2"/>
    <property type="match status" value="1"/>
</dbReference>
<dbReference type="Pfam" id="PF02082">
    <property type="entry name" value="Rrf2"/>
    <property type="match status" value="1"/>
</dbReference>
<organism evidence="2 3">
    <name type="scientific">Ferruginibacter yonginensis</name>
    <dbReference type="NCBI Taxonomy" id="1310416"/>
    <lineage>
        <taxon>Bacteria</taxon>
        <taxon>Pseudomonadati</taxon>
        <taxon>Bacteroidota</taxon>
        <taxon>Chitinophagia</taxon>
        <taxon>Chitinophagales</taxon>
        <taxon>Chitinophagaceae</taxon>
        <taxon>Ferruginibacter</taxon>
    </lineage>
</organism>
<dbReference type="PANTHER" id="PTHR33221">
    <property type="entry name" value="WINGED HELIX-TURN-HELIX TRANSCRIPTIONAL REGULATOR, RRF2 FAMILY"/>
    <property type="match status" value="1"/>
</dbReference>
<dbReference type="NCBIfam" id="TIGR00738">
    <property type="entry name" value="rrf2_super"/>
    <property type="match status" value="1"/>
</dbReference>
<dbReference type="InterPro" id="IPR036390">
    <property type="entry name" value="WH_DNA-bd_sf"/>
</dbReference>